<dbReference type="InterPro" id="IPR012550">
    <property type="entry name" value="DUF1706"/>
</dbReference>
<evidence type="ECO:0008006" key="3">
    <source>
        <dbReference type="Google" id="ProtNLM"/>
    </source>
</evidence>
<dbReference type="OrthoDB" id="5347938at2"/>
<evidence type="ECO:0000313" key="1">
    <source>
        <dbReference type="EMBL" id="AHG65651.1"/>
    </source>
</evidence>
<dbReference type="RefSeq" id="WP_025374349.1">
    <property type="nucleotide sequence ID" value="NZ_CP003915.1"/>
</dbReference>
<dbReference type="eggNOG" id="COG4283">
    <property type="taxonomic scope" value="Bacteria"/>
</dbReference>
<dbReference type="EMBL" id="CP003915">
    <property type="protein sequence ID" value="AHG65651.1"/>
    <property type="molecule type" value="Genomic_DNA"/>
</dbReference>
<protein>
    <recommendedName>
        <fullName evidence="3">Cytoplasmic protein</fullName>
    </recommendedName>
</protein>
<organism evidence="1 2">
    <name type="scientific">Advenella mimigardefordensis (strain DSM 17166 / LMG 22922 / DPN7)</name>
    <dbReference type="NCBI Taxonomy" id="1247726"/>
    <lineage>
        <taxon>Bacteria</taxon>
        <taxon>Pseudomonadati</taxon>
        <taxon>Pseudomonadota</taxon>
        <taxon>Betaproteobacteria</taxon>
        <taxon>Burkholderiales</taxon>
        <taxon>Alcaligenaceae</taxon>
    </lineage>
</organism>
<dbReference type="HOGENOM" id="CLU_124046_0_0_4"/>
<dbReference type="STRING" id="1247726.MIM_c35920"/>
<accession>W0PG25</accession>
<dbReference type="InterPro" id="IPR034660">
    <property type="entry name" value="DinB/YfiT-like"/>
</dbReference>
<dbReference type="KEGG" id="amim:MIM_c35920"/>
<evidence type="ECO:0000313" key="2">
    <source>
        <dbReference type="Proteomes" id="UP000019095"/>
    </source>
</evidence>
<dbReference type="PANTHER" id="PTHR40658:SF3">
    <property type="entry name" value="CLBS_DFSB FAMILY FOUR-HELIX BUNDLE PROTEIN"/>
    <property type="match status" value="1"/>
</dbReference>
<dbReference type="PANTHER" id="PTHR40658">
    <property type="match status" value="1"/>
</dbReference>
<dbReference type="Proteomes" id="UP000019095">
    <property type="component" value="Chromosome"/>
</dbReference>
<keyword evidence="2" id="KW-1185">Reference proteome</keyword>
<gene>
    <name evidence="1" type="ORF">MIM_c35920</name>
</gene>
<dbReference type="Gene3D" id="1.20.120.450">
    <property type="entry name" value="dinb family like domain"/>
    <property type="match status" value="1"/>
</dbReference>
<sequence length="168" mass="19565">MNTYPTKESFKDELTKRAQLFISEFEDIAESQRDLIKPGVDRSPAQMLAYQIGWMDLLLDWEHDEQSGKTVTTPAAGFQWNQLGGLYASFYQKWRGFSLEQLQVEFANRLIGIICLVDSFSDEDFFESGRRQWASSTPAAWPVYKWLHINTVAPLTTFRTKIRKWKRG</sequence>
<reference evidence="1 2" key="1">
    <citation type="journal article" date="2014" name="Microbiology">
        <title>Unravelling the complete genome sequence of Advenella mimigardefordensis strain DPN7T and novel insights in the catabolism of the xenobiotic polythioester precursor 3,3'-dithiodipropionate.</title>
        <authorList>
            <person name="Wubbeler J.H."/>
            <person name="Hiessl S."/>
            <person name="Schuldes J."/>
            <person name="Thurmer A."/>
            <person name="Daniel R."/>
            <person name="Steinbuchel A."/>
        </authorList>
    </citation>
    <scope>NUCLEOTIDE SEQUENCE [LARGE SCALE GENOMIC DNA]</scope>
    <source>
        <strain evidence="2">DSM 17166 / LMG 22922 / DPN7</strain>
    </source>
</reference>
<dbReference type="AlphaFoldDB" id="W0PG25"/>
<dbReference type="Pfam" id="PF08020">
    <property type="entry name" value="DUF1706"/>
    <property type="match status" value="1"/>
</dbReference>
<dbReference type="PATRIC" id="fig|1247726.3.peg.3973"/>
<proteinExistence type="predicted"/>
<name>W0PG25_ADVMD</name>